<evidence type="ECO:0000313" key="1">
    <source>
        <dbReference type="EMBL" id="KAF5838536.1"/>
    </source>
</evidence>
<dbReference type="EMBL" id="MU069574">
    <property type="protein sequence ID" value="KAF5838536.1"/>
    <property type="molecule type" value="Genomic_DNA"/>
</dbReference>
<keyword evidence="2" id="KW-1185">Reference proteome</keyword>
<organism evidence="1 2">
    <name type="scientific">Dunaliella salina</name>
    <name type="common">Green alga</name>
    <name type="synonym">Protococcus salinus</name>
    <dbReference type="NCBI Taxonomy" id="3046"/>
    <lineage>
        <taxon>Eukaryota</taxon>
        <taxon>Viridiplantae</taxon>
        <taxon>Chlorophyta</taxon>
        <taxon>core chlorophytes</taxon>
        <taxon>Chlorophyceae</taxon>
        <taxon>CS clade</taxon>
        <taxon>Chlamydomonadales</taxon>
        <taxon>Dunaliellaceae</taxon>
        <taxon>Dunaliella</taxon>
    </lineage>
</organism>
<protein>
    <submittedName>
        <fullName evidence="1">Uncharacterized protein</fullName>
    </submittedName>
</protein>
<sequence>MLTTSTLDLFAALQVSGGVEQHTKYCEEGLNNALQELEELKKVADGGDEAAKKYADLKARMPDIAAGYAACAEDGLAGVTALTPLVSLVLLPEKVDREIEDAQQIATRLRKQVEQQGLAKRGAVAQGATSGGGSSERNLSMKLKVLLQLQLRPKLGHEAEGSTAAAGVWWRWVRVGEHVVWQQLREELKHEAEVAAAGVWCECECARKYEVWQQLREEFEHEAEVAAAAAGVWCGCECARA</sequence>
<accession>A0ABQ7GV86</accession>
<gene>
    <name evidence="1" type="ORF">DUNSADRAFT_2597</name>
</gene>
<comment type="caution">
    <text evidence="1">The sequence shown here is derived from an EMBL/GenBank/DDBJ whole genome shotgun (WGS) entry which is preliminary data.</text>
</comment>
<dbReference type="Proteomes" id="UP000815325">
    <property type="component" value="Unassembled WGS sequence"/>
</dbReference>
<proteinExistence type="predicted"/>
<reference evidence="1" key="1">
    <citation type="submission" date="2017-08" db="EMBL/GenBank/DDBJ databases">
        <authorList>
            <person name="Polle J.E."/>
            <person name="Barry K."/>
            <person name="Cushman J."/>
            <person name="Schmutz J."/>
            <person name="Tran D."/>
            <person name="Hathwaick L.T."/>
            <person name="Yim W.C."/>
            <person name="Jenkins J."/>
            <person name="Mckie-Krisberg Z.M."/>
            <person name="Prochnik S."/>
            <person name="Lindquist E."/>
            <person name="Dockter R.B."/>
            <person name="Adam C."/>
            <person name="Molina H."/>
            <person name="Bunkerborg J."/>
            <person name="Jin E."/>
            <person name="Buchheim M."/>
            <person name="Magnuson J."/>
        </authorList>
    </citation>
    <scope>NUCLEOTIDE SEQUENCE</scope>
    <source>
        <strain evidence="1">CCAP 19/18</strain>
    </source>
</reference>
<name>A0ABQ7GV86_DUNSA</name>
<evidence type="ECO:0000313" key="2">
    <source>
        <dbReference type="Proteomes" id="UP000815325"/>
    </source>
</evidence>